<feature type="domain" description="Transposase IS701-like DDE" evidence="1">
    <location>
        <begin position="42"/>
        <end position="135"/>
    </location>
</feature>
<dbReference type="Proteomes" id="UP001501391">
    <property type="component" value="Unassembled WGS sequence"/>
</dbReference>
<proteinExistence type="predicted"/>
<dbReference type="PANTHER" id="PTHR33627:SF1">
    <property type="entry name" value="TRANSPOSASE"/>
    <property type="match status" value="1"/>
</dbReference>
<name>A0ABP5NMR1_9ACTN</name>
<dbReference type="EMBL" id="BAAAOQ010000018">
    <property type="protein sequence ID" value="GAA2200743.1"/>
    <property type="molecule type" value="Genomic_DNA"/>
</dbReference>
<reference evidence="3" key="1">
    <citation type="journal article" date="2019" name="Int. J. Syst. Evol. Microbiol.">
        <title>The Global Catalogue of Microorganisms (GCM) 10K type strain sequencing project: providing services to taxonomists for standard genome sequencing and annotation.</title>
        <authorList>
            <consortium name="The Broad Institute Genomics Platform"/>
            <consortium name="The Broad Institute Genome Sequencing Center for Infectious Disease"/>
            <person name="Wu L."/>
            <person name="Ma J."/>
        </authorList>
    </citation>
    <scope>NUCLEOTIDE SEQUENCE [LARGE SCALE GENOMIC DNA]</scope>
    <source>
        <strain evidence="3">JCM 14924</strain>
    </source>
</reference>
<evidence type="ECO:0000259" key="1">
    <source>
        <dbReference type="Pfam" id="PF13546"/>
    </source>
</evidence>
<comment type="caution">
    <text evidence="2">The sequence shown here is derived from an EMBL/GenBank/DDBJ whole genome shotgun (WGS) entry which is preliminary data.</text>
</comment>
<organism evidence="2 3">
    <name type="scientific">Streptomyces bangladeshensis</name>
    <dbReference type="NCBI Taxonomy" id="295352"/>
    <lineage>
        <taxon>Bacteria</taxon>
        <taxon>Bacillati</taxon>
        <taxon>Actinomycetota</taxon>
        <taxon>Actinomycetes</taxon>
        <taxon>Kitasatosporales</taxon>
        <taxon>Streptomycetaceae</taxon>
        <taxon>Streptomyces</taxon>
    </lineage>
</organism>
<dbReference type="Pfam" id="PF13546">
    <property type="entry name" value="DDE_5"/>
    <property type="match status" value="1"/>
</dbReference>
<evidence type="ECO:0000313" key="3">
    <source>
        <dbReference type="Proteomes" id="UP001501391"/>
    </source>
</evidence>
<evidence type="ECO:0000313" key="2">
    <source>
        <dbReference type="EMBL" id="GAA2200743.1"/>
    </source>
</evidence>
<dbReference type="PANTHER" id="PTHR33627">
    <property type="entry name" value="TRANSPOSASE"/>
    <property type="match status" value="1"/>
</dbReference>
<dbReference type="InterPro" id="IPR039365">
    <property type="entry name" value="IS701-like"/>
</dbReference>
<gene>
    <name evidence="2" type="ORF">GCM10009787_52900</name>
</gene>
<sequence length="369" mass="40185">MGEILVRRVPHAVRTARPVGPRPSVPAGLMHSSVLDELTEVLFAGLSRSDQRTKGAQYLRGLIAAEGRKSVRNIAAQVGGPELAQSLHHFIASSTWDWKPVSRALQRHADRELRFAAWVAHAQPIPRGGRQAIGVWGVAKDVTVPVKWNLLRSGEEVAECVAAATLGADPSTVGPRPVVLDLPGADLRPVFDRYMRAGAPLLSAVPADLPVLEQGPGRGRRPLPASRLLQLNRMLRRPAEWTDPATGVVRRSLVAGVRVEWADHPLLLVGQWDSGQGQPVHCWLTNLTATPLGVLLRLAKFPQRVERDFANSASHVGTLDYEGRSSDGWHRHMTLAAAAHVAQVVAAQRARVRPWSQCMGSMERMGYSA</sequence>
<accession>A0ABP5NMR1</accession>
<protein>
    <submittedName>
        <fullName evidence="2">Transposase</fullName>
    </submittedName>
</protein>
<dbReference type="InterPro" id="IPR038721">
    <property type="entry name" value="IS701-like_DDE_dom"/>
</dbReference>
<keyword evidence="3" id="KW-1185">Reference proteome</keyword>